<protein>
    <recommendedName>
        <fullName evidence="1">diguanylate cyclase</fullName>
        <ecNumber evidence="1">2.7.7.65</ecNumber>
    </recommendedName>
</protein>
<feature type="transmembrane region" description="Helical" evidence="3">
    <location>
        <begin position="68"/>
        <end position="89"/>
    </location>
</feature>
<evidence type="ECO:0000313" key="6">
    <source>
        <dbReference type="Proteomes" id="UP001597380"/>
    </source>
</evidence>
<feature type="transmembrane region" description="Helical" evidence="3">
    <location>
        <begin position="95"/>
        <end position="117"/>
    </location>
</feature>
<keyword evidence="3" id="KW-0812">Transmembrane</keyword>
<evidence type="ECO:0000256" key="2">
    <source>
        <dbReference type="ARBA" id="ARBA00034247"/>
    </source>
</evidence>
<sequence>MLSAGHSSKFALLLHVLMLIPLSAYGVYHIGWESHIVGVVLIIAALPLALSVFRLAQGKDNSLYSKTFIIVVCMALLGVCYQLGIRGLIYTFGAASMLFFIFGFRAGLVLSVVYTILSIALSLNAAPSVLVFKFSIGIGLSLLFTAFFAYEVETNQKALERQANRDPLTGVFNRRMMSKALAQAIDYGKRYRRHCSLICIDLDHFKEINDTHGHTVGDEVLKQAANCISRTIRGTDSLYRFGGEEFAVLLPETEQMDAMAVAEKLRESLVDHSFDCNINLTASFGVAEMVIEESADSWLKRADDRLYEAKTSGRNRVV</sequence>
<accession>A0ABW4XIL8</accession>
<feature type="transmembrane region" description="Helical" evidence="3">
    <location>
        <begin position="129"/>
        <end position="150"/>
    </location>
</feature>
<keyword evidence="6" id="KW-1185">Reference proteome</keyword>
<comment type="caution">
    <text evidence="5">The sequence shown here is derived from an EMBL/GenBank/DDBJ whole genome shotgun (WGS) entry which is preliminary data.</text>
</comment>
<dbReference type="PANTHER" id="PTHR45138:SF9">
    <property type="entry name" value="DIGUANYLATE CYCLASE DGCM-RELATED"/>
    <property type="match status" value="1"/>
</dbReference>
<feature type="transmembrane region" description="Helical" evidence="3">
    <location>
        <begin position="36"/>
        <end position="56"/>
    </location>
</feature>
<dbReference type="SMART" id="SM00267">
    <property type="entry name" value="GGDEF"/>
    <property type="match status" value="1"/>
</dbReference>
<dbReference type="SUPFAM" id="SSF55073">
    <property type="entry name" value="Nucleotide cyclase"/>
    <property type="match status" value="1"/>
</dbReference>
<dbReference type="Proteomes" id="UP001597380">
    <property type="component" value="Unassembled WGS sequence"/>
</dbReference>
<dbReference type="EC" id="2.7.7.65" evidence="1"/>
<dbReference type="CDD" id="cd01949">
    <property type="entry name" value="GGDEF"/>
    <property type="match status" value="1"/>
</dbReference>
<feature type="domain" description="GGDEF" evidence="4">
    <location>
        <begin position="193"/>
        <end position="318"/>
    </location>
</feature>
<organism evidence="5 6">
    <name type="scientific">Corallincola platygyrae</name>
    <dbReference type="NCBI Taxonomy" id="1193278"/>
    <lineage>
        <taxon>Bacteria</taxon>
        <taxon>Pseudomonadati</taxon>
        <taxon>Pseudomonadota</taxon>
        <taxon>Gammaproteobacteria</taxon>
        <taxon>Alteromonadales</taxon>
        <taxon>Psychromonadaceae</taxon>
        <taxon>Corallincola</taxon>
    </lineage>
</organism>
<dbReference type="InterPro" id="IPR029787">
    <property type="entry name" value="Nucleotide_cyclase"/>
</dbReference>
<dbReference type="RefSeq" id="WP_345338567.1">
    <property type="nucleotide sequence ID" value="NZ_BAABLI010000006.1"/>
</dbReference>
<keyword evidence="3" id="KW-1133">Transmembrane helix</keyword>
<dbReference type="InterPro" id="IPR043128">
    <property type="entry name" value="Rev_trsase/Diguanyl_cyclase"/>
</dbReference>
<dbReference type="Pfam" id="PF00990">
    <property type="entry name" value="GGDEF"/>
    <property type="match status" value="1"/>
</dbReference>
<evidence type="ECO:0000256" key="1">
    <source>
        <dbReference type="ARBA" id="ARBA00012528"/>
    </source>
</evidence>
<dbReference type="EMBL" id="JBHUHT010000009">
    <property type="protein sequence ID" value="MFD2095400.1"/>
    <property type="molecule type" value="Genomic_DNA"/>
</dbReference>
<feature type="transmembrane region" description="Helical" evidence="3">
    <location>
        <begin position="12"/>
        <end position="30"/>
    </location>
</feature>
<keyword evidence="3" id="KW-0472">Membrane</keyword>
<dbReference type="InterPro" id="IPR000160">
    <property type="entry name" value="GGDEF_dom"/>
</dbReference>
<proteinExistence type="predicted"/>
<gene>
    <name evidence="5" type="ORF">ACFSJ3_05330</name>
</gene>
<name>A0ABW4XIL8_9GAMM</name>
<evidence type="ECO:0000256" key="3">
    <source>
        <dbReference type="SAM" id="Phobius"/>
    </source>
</evidence>
<reference evidence="6" key="1">
    <citation type="journal article" date="2019" name="Int. J. Syst. Evol. Microbiol.">
        <title>The Global Catalogue of Microorganisms (GCM) 10K type strain sequencing project: providing services to taxonomists for standard genome sequencing and annotation.</title>
        <authorList>
            <consortium name="The Broad Institute Genomics Platform"/>
            <consortium name="The Broad Institute Genome Sequencing Center for Infectious Disease"/>
            <person name="Wu L."/>
            <person name="Ma J."/>
        </authorList>
    </citation>
    <scope>NUCLEOTIDE SEQUENCE [LARGE SCALE GENOMIC DNA]</scope>
    <source>
        <strain evidence="6">CGMCC 1.10992</strain>
    </source>
</reference>
<comment type="catalytic activity">
    <reaction evidence="2">
        <text>2 GTP = 3',3'-c-di-GMP + 2 diphosphate</text>
        <dbReference type="Rhea" id="RHEA:24898"/>
        <dbReference type="ChEBI" id="CHEBI:33019"/>
        <dbReference type="ChEBI" id="CHEBI:37565"/>
        <dbReference type="ChEBI" id="CHEBI:58805"/>
        <dbReference type="EC" id="2.7.7.65"/>
    </reaction>
</comment>
<dbReference type="PROSITE" id="PS50887">
    <property type="entry name" value="GGDEF"/>
    <property type="match status" value="1"/>
</dbReference>
<dbReference type="PANTHER" id="PTHR45138">
    <property type="entry name" value="REGULATORY COMPONENTS OF SENSORY TRANSDUCTION SYSTEM"/>
    <property type="match status" value="1"/>
</dbReference>
<dbReference type="InterPro" id="IPR050469">
    <property type="entry name" value="Diguanylate_Cyclase"/>
</dbReference>
<evidence type="ECO:0000259" key="4">
    <source>
        <dbReference type="PROSITE" id="PS50887"/>
    </source>
</evidence>
<dbReference type="Gene3D" id="3.30.70.270">
    <property type="match status" value="1"/>
</dbReference>
<dbReference type="NCBIfam" id="TIGR00254">
    <property type="entry name" value="GGDEF"/>
    <property type="match status" value="1"/>
</dbReference>
<evidence type="ECO:0000313" key="5">
    <source>
        <dbReference type="EMBL" id="MFD2095400.1"/>
    </source>
</evidence>